<keyword evidence="1" id="KW-0677">Repeat</keyword>
<evidence type="ECO:0000256" key="1">
    <source>
        <dbReference type="ARBA" id="ARBA00022737"/>
    </source>
</evidence>
<evidence type="ECO:0000256" key="3">
    <source>
        <dbReference type="PROSITE-ProRule" id="PRU00339"/>
    </source>
</evidence>
<feature type="repeat" description="TPR" evidence="3">
    <location>
        <begin position="264"/>
        <end position="297"/>
    </location>
</feature>
<comment type="caution">
    <text evidence="4">The sequence shown here is derived from an EMBL/GenBank/DDBJ whole genome shotgun (WGS) entry which is preliminary data.</text>
</comment>
<dbReference type="PROSITE" id="PS50005">
    <property type="entry name" value="TPR"/>
    <property type="match status" value="1"/>
</dbReference>
<dbReference type="AlphaFoldDB" id="A0A3E1K9X2"/>
<dbReference type="PANTHER" id="PTHR15704">
    <property type="entry name" value="SUPERKILLER 3 PROTEIN-RELATED"/>
    <property type="match status" value="1"/>
</dbReference>
<evidence type="ECO:0000313" key="5">
    <source>
        <dbReference type="Proteomes" id="UP000260351"/>
    </source>
</evidence>
<sequence length="307" mass="33485">MIIEAALAAGLSCAQLPGIDGNVDDLDRQAVAQVLEAEPDCGKAHLTLGRMTYASETVDESIDHLEAAAERMPPNSELQRMLGEIYLMRAGMESSLGDARRGRKRLRKAVDIDPMNLDARESLAGFLAGAPWIAGGDMGEADEQAEFIREHDAERGVRVLAQNRLADDETEDAVALLEAALSEHPDWDSLVVPLGIGYQELEQYAKAFEVLESYAGRPETDPMVVYQLGRTAALSGENLVEGRAAMTRYIEMRAADEDLAVPLAPAWWRLGMIESLGGDTEAAREAFEKALEFNPDFEPAREALQAL</sequence>
<dbReference type="Pfam" id="PF13181">
    <property type="entry name" value="TPR_8"/>
    <property type="match status" value="1"/>
</dbReference>
<protein>
    <submittedName>
        <fullName evidence="4">Tetratricopeptide repeat protein</fullName>
    </submittedName>
</protein>
<evidence type="ECO:0000256" key="2">
    <source>
        <dbReference type="ARBA" id="ARBA00022803"/>
    </source>
</evidence>
<evidence type="ECO:0000313" key="4">
    <source>
        <dbReference type="EMBL" id="RFF31041.1"/>
    </source>
</evidence>
<dbReference type="OrthoDB" id="192575at2"/>
<accession>A0A3E1K9X2</accession>
<dbReference type="InterPro" id="IPR039226">
    <property type="entry name" value="Ski3/TTC37"/>
</dbReference>
<keyword evidence="5" id="KW-1185">Reference proteome</keyword>
<dbReference type="SMART" id="SM00028">
    <property type="entry name" value="TPR"/>
    <property type="match status" value="3"/>
</dbReference>
<dbReference type="Gene3D" id="1.25.40.10">
    <property type="entry name" value="Tetratricopeptide repeat domain"/>
    <property type="match status" value="2"/>
</dbReference>
<name>A0A3E1K9X2_9GAMM</name>
<proteinExistence type="predicted"/>
<dbReference type="InterPro" id="IPR011990">
    <property type="entry name" value="TPR-like_helical_dom_sf"/>
</dbReference>
<dbReference type="Pfam" id="PF13432">
    <property type="entry name" value="TPR_16"/>
    <property type="match status" value="1"/>
</dbReference>
<dbReference type="GO" id="GO:0006401">
    <property type="term" value="P:RNA catabolic process"/>
    <property type="evidence" value="ECO:0007669"/>
    <property type="project" value="InterPro"/>
</dbReference>
<organism evidence="4 5">
    <name type="scientific">Wenzhouxiangella sediminis</name>
    <dbReference type="NCBI Taxonomy" id="1792836"/>
    <lineage>
        <taxon>Bacteria</taxon>
        <taxon>Pseudomonadati</taxon>
        <taxon>Pseudomonadota</taxon>
        <taxon>Gammaproteobacteria</taxon>
        <taxon>Chromatiales</taxon>
        <taxon>Wenzhouxiangellaceae</taxon>
        <taxon>Wenzhouxiangella</taxon>
    </lineage>
</organism>
<dbReference type="Proteomes" id="UP000260351">
    <property type="component" value="Unassembled WGS sequence"/>
</dbReference>
<dbReference type="PANTHER" id="PTHR15704:SF7">
    <property type="entry name" value="SUPERKILLER COMPLEX PROTEIN 3"/>
    <property type="match status" value="1"/>
</dbReference>
<dbReference type="SUPFAM" id="SSF48452">
    <property type="entry name" value="TPR-like"/>
    <property type="match status" value="2"/>
</dbReference>
<reference evidence="4 5" key="1">
    <citation type="submission" date="2018-08" db="EMBL/GenBank/DDBJ databases">
        <title>Wenzhouxiangella salilacus sp. nov., a novel bacterium isolated from a saline lake in Xinjiang Province, China.</title>
        <authorList>
            <person name="Han S."/>
        </authorList>
    </citation>
    <scope>NUCLEOTIDE SEQUENCE [LARGE SCALE GENOMIC DNA]</scope>
    <source>
        <strain evidence="4 5">XDB06</strain>
    </source>
</reference>
<dbReference type="InterPro" id="IPR019734">
    <property type="entry name" value="TPR_rpt"/>
</dbReference>
<dbReference type="GO" id="GO:0055087">
    <property type="term" value="C:Ski complex"/>
    <property type="evidence" value="ECO:0007669"/>
    <property type="project" value="InterPro"/>
</dbReference>
<dbReference type="EMBL" id="QUZK01000024">
    <property type="protein sequence ID" value="RFF31041.1"/>
    <property type="molecule type" value="Genomic_DNA"/>
</dbReference>
<gene>
    <name evidence="4" type="ORF">DZC52_05845</name>
</gene>
<keyword evidence="2 3" id="KW-0802">TPR repeat</keyword>
<dbReference type="RefSeq" id="WP_116650193.1">
    <property type="nucleotide sequence ID" value="NZ_QUZK01000024.1"/>
</dbReference>